<sequence length="77" mass="8912">IASITLDHGLLTALTEQWHSESQCYRIPTREMTMTLEDMWQILCMPILGSLIEYTSDLGWIREVVSALFDRDNISHD</sequence>
<proteinExistence type="predicted"/>
<evidence type="ECO:0000313" key="2">
    <source>
        <dbReference type="EMBL" id="KAH9310311.1"/>
    </source>
</evidence>
<name>A0AA38KYR8_TAXCH</name>
<organism evidence="2 3">
    <name type="scientific">Taxus chinensis</name>
    <name type="common">Chinese yew</name>
    <name type="synonym">Taxus wallichiana var. chinensis</name>
    <dbReference type="NCBI Taxonomy" id="29808"/>
    <lineage>
        <taxon>Eukaryota</taxon>
        <taxon>Viridiplantae</taxon>
        <taxon>Streptophyta</taxon>
        <taxon>Embryophyta</taxon>
        <taxon>Tracheophyta</taxon>
        <taxon>Spermatophyta</taxon>
        <taxon>Pinopsida</taxon>
        <taxon>Pinidae</taxon>
        <taxon>Conifers II</taxon>
        <taxon>Cupressales</taxon>
        <taxon>Taxaceae</taxon>
        <taxon>Taxus</taxon>
    </lineage>
</organism>
<protein>
    <recommendedName>
        <fullName evidence="1">Aminotransferase-like plant mobile domain-containing protein</fullName>
    </recommendedName>
</protein>
<reference evidence="2 3" key="1">
    <citation type="journal article" date="2021" name="Nat. Plants">
        <title>The Taxus genome provides insights into paclitaxel biosynthesis.</title>
        <authorList>
            <person name="Xiong X."/>
            <person name="Gou J."/>
            <person name="Liao Q."/>
            <person name="Li Y."/>
            <person name="Zhou Q."/>
            <person name="Bi G."/>
            <person name="Li C."/>
            <person name="Du R."/>
            <person name="Wang X."/>
            <person name="Sun T."/>
            <person name="Guo L."/>
            <person name="Liang H."/>
            <person name="Lu P."/>
            <person name="Wu Y."/>
            <person name="Zhang Z."/>
            <person name="Ro D.K."/>
            <person name="Shang Y."/>
            <person name="Huang S."/>
            <person name="Yan J."/>
        </authorList>
    </citation>
    <scope>NUCLEOTIDE SEQUENCE [LARGE SCALE GENOMIC DNA]</scope>
    <source>
        <strain evidence="2">Ta-2019</strain>
    </source>
</reference>
<keyword evidence="3" id="KW-1185">Reference proteome</keyword>
<dbReference type="AlphaFoldDB" id="A0AA38KYR8"/>
<dbReference type="Pfam" id="PF10536">
    <property type="entry name" value="PMD"/>
    <property type="match status" value="1"/>
</dbReference>
<feature type="non-terminal residue" evidence="2">
    <location>
        <position position="1"/>
    </location>
</feature>
<accession>A0AA38KYR8</accession>
<evidence type="ECO:0000313" key="3">
    <source>
        <dbReference type="Proteomes" id="UP000824469"/>
    </source>
</evidence>
<dbReference type="Proteomes" id="UP000824469">
    <property type="component" value="Unassembled WGS sequence"/>
</dbReference>
<feature type="domain" description="Aminotransferase-like plant mobile" evidence="1">
    <location>
        <begin position="3"/>
        <end position="58"/>
    </location>
</feature>
<dbReference type="EMBL" id="JAHRHJ020000007">
    <property type="protein sequence ID" value="KAH9310311.1"/>
    <property type="molecule type" value="Genomic_DNA"/>
</dbReference>
<comment type="caution">
    <text evidence="2">The sequence shown here is derived from an EMBL/GenBank/DDBJ whole genome shotgun (WGS) entry which is preliminary data.</text>
</comment>
<gene>
    <name evidence="2" type="ORF">KI387_044716</name>
</gene>
<evidence type="ECO:0000259" key="1">
    <source>
        <dbReference type="Pfam" id="PF10536"/>
    </source>
</evidence>
<feature type="non-terminal residue" evidence="2">
    <location>
        <position position="77"/>
    </location>
</feature>
<dbReference type="InterPro" id="IPR019557">
    <property type="entry name" value="AminoTfrase-like_pln_mobile"/>
</dbReference>